<dbReference type="SMART" id="SM01260">
    <property type="entry name" value="LANC_like"/>
    <property type="match status" value="1"/>
</dbReference>
<dbReference type="GO" id="GO:0046872">
    <property type="term" value="F:metal ion binding"/>
    <property type="evidence" value="ECO:0007669"/>
    <property type="project" value="UniProtKB-KW"/>
</dbReference>
<feature type="binding site" evidence="1">
    <location>
        <position position="277"/>
    </location>
    <ligand>
        <name>Zn(2+)</name>
        <dbReference type="ChEBI" id="CHEBI:29105"/>
    </ligand>
</feature>
<name>A0A084T1I4_9BACT</name>
<gene>
    <name evidence="2" type="ORF">Q664_01995</name>
</gene>
<dbReference type="InterPro" id="IPR033889">
    <property type="entry name" value="LanC"/>
</dbReference>
<dbReference type="InterPro" id="IPR007822">
    <property type="entry name" value="LANC-like"/>
</dbReference>
<evidence type="ECO:0008006" key="4">
    <source>
        <dbReference type="Google" id="ProtNLM"/>
    </source>
</evidence>
<dbReference type="GO" id="GO:0031179">
    <property type="term" value="P:peptide modification"/>
    <property type="evidence" value="ECO:0007669"/>
    <property type="project" value="InterPro"/>
</dbReference>
<organism evidence="2 3">
    <name type="scientific">Archangium violaceum Cb vi76</name>
    <dbReference type="NCBI Taxonomy" id="1406225"/>
    <lineage>
        <taxon>Bacteria</taxon>
        <taxon>Pseudomonadati</taxon>
        <taxon>Myxococcota</taxon>
        <taxon>Myxococcia</taxon>
        <taxon>Myxococcales</taxon>
        <taxon>Cystobacterineae</taxon>
        <taxon>Archangiaceae</taxon>
        <taxon>Archangium</taxon>
    </lineage>
</organism>
<dbReference type="CDD" id="cd04793">
    <property type="entry name" value="LanC"/>
    <property type="match status" value="1"/>
</dbReference>
<dbReference type="RefSeq" id="WP_043389215.1">
    <property type="nucleotide sequence ID" value="NZ_JPMI01000008.1"/>
</dbReference>
<sequence length="426" mass="46511">MSHASAQTSDSWKPLLSGPLQAEALKVAEAITQDVANLSLEGLPWGLLEGHPGYALFFEMASRTLKPELLDKVVECLQAGTEAFARAKWHQLDLHGGLGGLGWVAAHLARRYPSLDVEDLCAPVDEHLNAELSRTPWAYPCDIRSGLSGMGLYVLERLPAPGARQLLARMVAKAEETAERSEEGITWSMPSSHWGIYGRNSQFPQGLYTMGVAHGIPGMMAFLAAVHASGIEQERCAALLDAGFRWIANRSNPEGHPGFPHYFHGRERVMDDRFSWCVGSPGIIAGLWWAARTWGHPGWRERTQEWAVHIAREALERQPVRGSSNLCCGSAGAAQVFIRLHQENPHPAFEEAAVRWIQHTLALRQPGLGIGGYCFEQDPTKPSPNIQFGAAGVALTLLAAATPVEPDWDQCFLFSVKAPSLPTAAP</sequence>
<evidence type="ECO:0000313" key="3">
    <source>
        <dbReference type="Proteomes" id="UP000028547"/>
    </source>
</evidence>
<evidence type="ECO:0000256" key="1">
    <source>
        <dbReference type="PIRSR" id="PIRSR607822-1"/>
    </source>
</evidence>
<proteinExistence type="predicted"/>
<dbReference type="SUPFAM" id="SSF158745">
    <property type="entry name" value="LanC-like"/>
    <property type="match status" value="1"/>
</dbReference>
<reference evidence="2 3" key="1">
    <citation type="submission" date="2014-07" db="EMBL/GenBank/DDBJ databases">
        <title>Draft Genome Sequence of Gephyronic Acid Producer, Cystobacter violaceus Strain Cb vi76.</title>
        <authorList>
            <person name="Stevens D.C."/>
            <person name="Young J."/>
            <person name="Carmichael R."/>
            <person name="Tan J."/>
            <person name="Taylor R.E."/>
        </authorList>
    </citation>
    <scope>NUCLEOTIDE SEQUENCE [LARGE SCALE GENOMIC DNA]</scope>
    <source>
        <strain evidence="2 3">Cb vi76</strain>
    </source>
</reference>
<evidence type="ECO:0000313" key="2">
    <source>
        <dbReference type="EMBL" id="KFA94569.1"/>
    </source>
</evidence>
<feature type="binding site" evidence="1">
    <location>
        <position position="327"/>
    </location>
    <ligand>
        <name>Zn(2+)</name>
        <dbReference type="ChEBI" id="CHEBI:29105"/>
    </ligand>
</feature>
<protein>
    <recommendedName>
        <fullName evidence="4">Lanthionine synthetase</fullName>
    </recommendedName>
</protein>
<dbReference type="PRINTS" id="PR01950">
    <property type="entry name" value="LANCSUPER"/>
</dbReference>
<keyword evidence="1" id="KW-0862">Zinc</keyword>
<accession>A0A084T1I4</accession>
<dbReference type="AlphaFoldDB" id="A0A084T1I4"/>
<keyword evidence="1" id="KW-0479">Metal-binding</keyword>
<dbReference type="Proteomes" id="UP000028547">
    <property type="component" value="Unassembled WGS sequence"/>
</dbReference>
<comment type="caution">
    <text evidence="2">The sequence shown here is derived from an EMBL/GenBank/DDBJ whole genome shotgun (WGS) entry which is preliminary data.</text>
</comment>
<dbReference type="Pfam" id="PF05147">
    <property type="entry name" value="LANC_like"/>
    <property type="match status" value="1"/>
</dbReference>
<dbReference type="Gene3D" id="1.50.10.20">
    <property type="match status" value="1"/>
</dbReference>
<dbReference type="EMBL" id="JPMI01000008">
    <property type="protein sequence ID" value="KFA94569.1"/>
    <property type="molecule type" value="Genomic_DNA"/>
</dbReference>